<dbReference type="Gene3D" id="3.90.180.10">
    <property type="entry name" value="Medium-chain alcohol dehydrogenases, catalytic domain"/>
    <property type="match status" value="1"/>
</dbReference>
<feature type="compositionally biased region" description="Polar residues" evidence="1">
    <location>
        <begin position="44"/>
        <end position="53"/>
    </location>
</feature>
<dbReference type="EMBL" id="HBHQ01003883">
    <property type="protein sequence ID" value="CAD9810747.1"/>
    <property type="molecule type" value="Transcribed_RNA"/>
</dbReference>
<accession>A0A7S2U7R3</accession>
<name>A0A7S2U7R3_9STRA</name>
<evidence type="ECO:0000256" key="1">
    <source>
        <dbReference type="SAM" id="MobiDB-lite"/>
    </source>
</evidence>
<feature type="region of interest" description="Disordered" evidence="1">
    <location>
        <begin position="366"/>
        <end position="397"/>
    </location>
</feature>
<reference evidence="2" key="1">
    <citation type="submission" date="2021-01" db="EMBL/GenBank/DDBJ databases">
        <authorList>
            <person name="Corre E."/>
            <person name="Pelletier E."/>
            <person name="Niang G."/>
            <person name="Scheremetjew M."/>
            <person name="Finn R."/>
            <person name="Kale V."/>
            <person name="Holt S."/>
            <person name="Cochrane G."/>
            <person name="Meng A."/>
            <person name="Brown T."/>
            <person name="Cohen L."/>
        </authorList>
    </citation>
    <scope>NUCLEOTIDE SEQUENCE</scope>
    <source>
        <strain evidence="2">CCMP2084</strain>
    </source>
</reference>
<dbReference type="InterPro" id="IPR052585">
    <property type="entry name" value="Lipid_raft_assoc_Zn_ADH"/>
</dbReference>
<gene>
    <name evidence="2" type="ORF">ASEP1449_LOCUS2570</name>
</gene>
<dbReference type="InterPro" id="IPR036291">
    <property type="entry name" value="NAD(P)-bd_dom_sf"/>
</dbReference>
<protein>
    <submittedName>
        <fullName evidence="2">Uncharacterized protein</fullName>
    </submittedName>
</protein>
<proteinExistence type="predicted"/>
<organism evidence="2">
    <name type="scientific">Attheya septentrionalis</name>
    <dbReference type="NCBI Taxonomy" id="420275"/>
    <lineage>
        <taxon>Eukaryota</taxon>
        <taxon>Sar</taxon>
        <taxon>Stramenopiles</taxon>
        <taxon>Ochrophyta</taxon>
        <taxon>Bacillariophyta</taxon>
        <taxon>Coscinodiscophyceae</taxon>
        <taxon>Chaetocerotophycidae</taxon>
        <taxon>Chaetocerotales</taxon>
        <taxon>Attheyaceae</taxon>
        <taxon>Attheya</taxon>
    </lineage>
</organism>
<sequence length="461" mass="50627">MVSKRLLRRFSFGKESNGHIDDTKSASAEKCENTPPADDGQGGFSENESVQSNGSWYTRGMESRIAMTAVNPDGCLFGDARKLVISYILKSDRSDNAMFNPAKSKATLKAKVQAANMNFDDCLALMDQEGMDEGILGHDSELKQKGLLSQYEGSRVHYVSVPHGNIDARESISIVADYVAAYRVLNRTAQRPIRRFDKVMVTNAHTSLGQAIIKLAKMAEASSVFGVVSPKYATRVKKCGATPLNEENTGAWVEYLRGSVDIVIDIGASSVEAPLTVNTVSGKLVRVHMGAFDENTVYRTNNSKLSAATHHYNLYRDMESDVTSFRWDLQNLFNLLHEGVIKLSKQSNGKMPLMGLSYIEVRFEQEDENPQARTTNSSQPSLKANKSEPNKANPNSSVAYRMAGNAVPLPSNKKSAARKFGTAVLQGFMGMPPAHDGNKSNNLFGKYGPNTYQGRPRLFEA</sequence>
<dbReference type="PANTHER" id="PTHR43482">
    <property type="entry name" value="PROTEIN AST1-RELATED"/>
    <property type="match status" value="1"/>
</dbReference>
<dbReference type="SUPFAM" id="SSF51735">
    <property type="entry name" value="NAD(P)-binding Rossmann-fold domains"/>
    <property type="match status" value="1"/>
</dbReference>
<dbReference type="Gene3D" id="3.40.50.720">
    <property type="entry name" value="NAD(P)-binding Rossmann-like Domain"/>
    <property type="match status" value="1"/>
</dbReference>
<feature type="region of interest" description="Disordered" evidence="1">
    <location>
        <begin position="18"/>
        <end position="53"/>
    </location>
</feature>
<dbReference type="PANTHER" id="PTHR43482:SF1">
    <property type="entry name" value="PROTEIN AST1-RELATED"/>
    <property type="match status" value="1"/>
</dbReference>
<feature type="compositionally biased region" description="Basic and acidic residues" evidence="1">
    <location>
        <begin position="18"/>
        <end position="32"/>
    </location>
</feature>
<feature type="compositionally biased region" description="Polar residues" evidence="1">
    <location>
        <begin position="371"/>
        <end position="384"/>
    </location>
</feature>
<evidence type="ECO:0000313" key="2">
    <source>
        <dbReference type="EMBL" id="CAD9810747.1"/>
    </source>
</evidence>
<dbReference type="AlphaFoldDB" id="A0A7S2U7R3"/>